<keyword evidence="3" id="KW-1185">Reference proteome</keyword>
<evidence type="ECO:0000256" key="1">
    <source>
        <dbReference type="SAM" id="MobiDB-lite"/>
    </source>
</evidence>
<reference evidence="2 3" key="1">
    <citation type="submission" date="2022-11" db="EMBL/GenBank/DDBJ databases">
        <title>Whole genome sequence of Eschrichtius robustus ER-17-0199.</title>
        <authorList>
            <person name="Bruniche-Olsen A."/>
            <person name="Black A.N."/>
            <person name="Fields C.J."/>
            <person name="Walden K."/>
            <person name="Dewoody J.A."/>
        </authorList>
    </citation>
    <scope>NUCLEOTIDE SEQUENCE [LARGE SCALE GENOMIC DNA]</scope>
    <source>
        <strain evidence="2">ER-17-0199</strain>
        <tissue evidence="2">Blubber</tissue>
    </source>
</reference>
<name>A0AB34GYF5_ESCRO</name>
<feature type="region of interest" description="Disordered" evidence="1">
    <location>
        <begin position="68"/>
        <end position="92"/>
    </location>
</feature>
<sequence length="128" mass="13708">MSVMKKDFGVGGATGKRVPRNVYARVHGRLKREGTKYWVWKVARRPQIMEGACVLEAFPLLLHHPSGSAAALAPTSGHPLRQAPPPPAPPPPALRPLLRWCRVAAPVVEVSVPEAGSAESFPGAPARL</sequence>
<dbReference type="Proteomes" id="UP001159641">
    <property type="component" value="Unassembled WGS sequence"/>
</dbReference>
<gene>
    <name evidence="2" type="ORF">J1605_007119</name>
</gene>
<accession>A0AB34GYF5</accession>
<comment type="caution">
    <text evidence="2">The sequence shown here is derived from an EMBL/GenBank/DDBJ whole genome shotgun (WGS) entry which is preliminary data.</text>
</comment>
<organism evidence="2 3">
    <name type="scientific">Eschrichtius robustus</name>
    <name type="common">California gray whale</name>
    <name type="synonym">Eschrichtius gibbosus</name>
    <dbReference type="NCBI Taxonomy" id="9764"/>
    <lineage>
        <taxon>Eukaryota</taxon>
        <taxon>Metazoa</taxon>
        <taxon>Chordata</taxon>
        <taxon>Craniata</taxon>
        <taxon>Vertebrata</taxon>
        <taxon>Euteleostomi</taxon>
        <taxon>Mammalia</taxon>
        <taxon>Eutheria</taxon>
        <taxon>Laurasiatheria</taxon>
        <taxon>Artiodactyla</taxon>
        <taxon>Whippomorpha</taxon>
        <taxon>Cetacea</taxon>
        <taxon>Mysticeti</taxon>
        <taxon>Eschrichtiidae</taxon>
        <taxon>Eschrichtius</taxon>
    </lineage>
</organism>
<dbReference type="AlphaFoldDB" id="A0AB34GYF5"/>
<proteinExistence type="predicted"/>
<dbReference type="EMBL" id="JAIQCJ010002014">
    <property type="protein sequence ID" value="KAJ8785522.1"/>
    <property type="molecule type" value="Genomic_DNA"/>
</dbReference>
<protein>
    <submittedName>
        <fullName evidence="2">Uncharacterized protein</fullName>
    </submittedName>
</protein>
<evidence type="ECO:0000313" key="3">
    <source>
        <dbReference type="Proteomes" id="UP001159641"/>
    </source>
</evidence>
<evidence type="ECO:0000313" key="2">
    <source>
        <dbReference type="EMBL" id="KAJ8785522.1"/>
    </source>
</evidence>
<feature type="compositionally biased region" description="Pro residues" evidence="1">
    <location>
        <begin position="82"/>
        <end position="92"/>
    </location>
</feature>